<gene>
    <name evidence="7" type="ORF">OFUS_LOCUS24650</name>
</gene>
<keyword evidence="2" id="KW-0677">Repeat</keyword>
<comment type="caution">
    <text evidence="7">The sequence shown here is derived from an EMBL/GenBank/DDBJ whole genome shotgun (WGS) entry which is preliminary data.</text>
</comment>
<dbReference type="PROSITE" id="PS50157">
    <property type="entry name" value="ZINC_FINGER_C2H2_2"/>
    <property type="match status" value="7"/>
</dbReference>
<dbReference type="InterPro" id="IPR036236">
    <property type="entry name" value="Znf_C2H2_sf"/>
</dbReference>
<dbReference type="Pfam" id="PF12171">
    <property type="entry name" value="zf-C2H2_jaz"/>
    <property type="match status" value="1"/>
</dbReference>
<dbReference type="EMBL" id="CAIIXF020000012">
    <property type="protein sequence ID" value="CAH1800810.1"/>
    <property type="molecule type" value="Genomic_DNA"/>
</dbReference>
<evidence type="ECO:0000313" key="8">
    <source>
        <dbReference type="Proteomes" id="UP000749559"/>
    </source>
</evidence>
<dbReference type="InterPro" id="IPR050758">
    <property type="entry name" value="Znf_C2H2-type"/>
</dbReference>
<evidence type="ECO:0000256" key="3">
    <source>
        <dbReference type="ARBA" id="ARBA00022771"/>
    </source>
</evidence>
<evidence type="ECO:0000313" key="7">
    <source>
        <dbReference type="EMBL" id="CAH1800810.1"/>
    </source>
</evidence>
<proteinExistence type="predicted"/>
<feature type="domain" description="C2H2-type" evidence="6">
    <location>
        <begin position="120"/>
        <end position="147"/>
    </location>
</feature>
<dbReference type="PROSITE" id="PS00028">
    <property type="entry name" value="ZINC_FINGER_C2H2_1"/>
    <property type="match status" value="8"/>
</dbReference>
<dbReference type="PANTHER" id="PTHR23234:SF10">
    <property type="entry name" value="RIKEN CDNA 6720489N17 GENE-RELATED"/>
    <property type="match status" value="1"/>
</dbReference>
<feature type="domain" description="C2H2-type" evidence="6">
    <location>
        <begin position="89"/>
        <end position="116"/>
    </location>
</feature>
<dbReference type="PANTHER" id="PTHR23234">
    <property type="entry name" value="ZNF44 PROTEIN"/>
    <property type="match status" value="1"/>
</dbReference>
<accession>A0A8S4Q4J3</accession>
<dbReference type="GO" id="GO:0008270">
    <property type="term" value="F:zinc ion binding"/>
    <property type="evidence" value="ECO:0007669"/>
    <property type="project" value="UniProtKB-KW"/>
</dbReference>
<dbReference type="Pfam" id="PF00096">
    <property type="entry name" value="zf-C2H2"/>
    <property type="match status" value="2"/>
</dbReference>
<dbReference type="InterPro" id="IPR013087">
    <property type="entry name" value="Znf_C2H2_type"/>
</dbReference>
<evidence type="ECO:0000259" key="6">
    <source>
        <dbReference type="PROSITE" id="PS50157"/>
    </source>
</evidence>
<feature type="domain" description="C2H2-type" evidence="6">
    <location>
        <begin position="61"/>
        <end position="83"/>
    </location>
</feature>
<organism evidence="7 8">
    <name type="scientific">Owenia fusiformis</name>
    <name type="common">Polychaete worm</name>
    <dbReference type="NCBI Taxonomy" id="6347"/>
    <lineage>
        <taxon>Eukaryota</taxon>
        <taxon>Metazoa</taxon>
        <taxon>Spiralia</taxon>
        <taxon>Lophotrochozoa</taxon>
        <taxon>Annelida</taxon>
        <taxon>Polychaeta</taxon>
        <taxon>Sedentaria</taxon>
        <taxon>Canalipalpata</taxon>
        <taxon>Sabellida</taxon>
        <taxon>Oweniida</taxon>
        <taxon>Oweniidae</taxon>
        <taxon>Owenia</taxon>
    </lineage>
</organism>
<evidence type="ECO:0000256" key="2">
    <source>
        <dbReference type="ARBA" id="ARBA00022737"/>
    </source>
</evidence>
<keyword evidence="1" id="KW-0479">Metal-binding</keyword>
<dbReference type="Proteomes" id="UP000749559">
    <property type="component" value="Unassembled WGS sequence"/>
</dbReference>
<dbReference type="InterPro" id="IPR022755">
    <property type="entry name" value="Znf_C2H2_jaz"/>
</dbReference>
<protein>
    <recommendedName>
        <fullName evidence="6">C2H2-type domain-containing protein</fullName>
    </recommendedName>
</protein>
<dbReference type="SUPFAM" id="SSF57667">
    <property type="entry name" value="beta-beta-alpha zinc fingers"/>
    <property type="match status" value="4"/>
</dbReference>
<reference evidence="7" key="1">
    <citation type="submission" date="2022-03" db="EMBL/GenBank/DDBJ databases">
        <authorList>
            <person name="Martin C."/>
        </authorList>
    </citation>
    <scope>NUCLEOTIDE SEQUENCE</scope>
</reference>
<evidence type="ECO:0000256" key="4">
    <source>
        <dbReference type="ARBA" id="ARBA00022833"/>
    </source>
</evidence>
<feature type="domain" description="C2H2-type" evidence="6">
    <location>
        <begin position="207"/>
        <end position="234"/>
    </location>
</feature>
<feature type="domain" description="C2H2-type" evidence="6">
    <location>
        <begin position="148"/>
        <end position="175"/>
    </location>
</feature>
<keyword evidence="8" id="KW-1185">Reference proteome</keyword>
<dbReference type="AlphaFoldDB" id="A0A8S4Q4J3"/>
<feature type="domain" description="C2H2-type" evidence="6">
    <location>
        <begin position="235"/>
        <end position="258"/>
    </location>
</feature>
<evidence type="ECO:0000256" key="5">
    <source>
        <dbReference type="PROSITE-ProRule" id="PRU00042"/>
    </source>
</evidence>
<dbReference type="OrthoDB" id="427030at2759"/>
<dbReference type="SMART" id="SM00355">
    <property type="entry name" value="ZnF_C2H2"/>
    <property type="match status" value="8"/>
</dbReference>
<name>A0A8S4Q4J3_OWEFU</name>
<keyword evidence="3 5" id="KW-0863">Zinc-finger</keyword>
<sequence>MANKAMEETVSASTVVHKFCHKCKCLTPIQMSNYHGSFLFDDDQFECKICSFQLPTEKKTFTCKVCEEAFPNKARLDFHEKTHVRAVNLKCSICGKRCISTGGLKRHEQIHRKKQIPKSFTCEFCDKSFKSDSALIIHEKTHVRAEDLKCSICGKRCISTGGLKMHEKIHRKKQIPKSFTCEFCGKVCTSVIALQYHLKSHRESLITKCKFCDKCFTSDSALIIHEKTHTGERPSICKFCFKAFSNTSTLLEHETSHTAILKCFHCNISFDSLELFMKHNTSKVHATLNLSDLTTIKPKAKIKRITNQDQANDKCLMQKFEGNINQNRDEIQEHTSVEYNNDVVKQEESIVKMEQTYEVEHVECDRNEELVDSGHIKTNKQEESGVKMEQTYATEVEHVECDKNEELVNNGHIKTSEQSIDRQVKSNESEQYTEGIKVENDNFINSYSQQENSRSEQMVVVKQENLDNHSLNIDIKTELDDPDYF</sequence>
<dbReference type="Pfam" id="PF12874">
    <property type="entry name" value="zf-met"/>
    <property type="match status" value="1"/>
</dbReference>
<dbReference type="Gene3D" id="3.30.160.60">
    <property type="entry name" value="Classic Zinc Finger"/>
    <property type="match status" value="5"/>
</dbReference>
<evidence type="ECO:0000256" key="1">
    <source>
        <dbReference type="ARBA" id="ARBA00022723"/>
    </source>
</evidence>
<feature type="domain" description="C2H2-type" evidence="6">
    <location>
        <begin position="179"/>
        <end position="201"/>
    </location>
</feature>
<keyword evidence="4" id="KW-0862">Zinc</keyword>